<dbReference type="Proteomes" id="UP000323824">
    <property type="component" value="Chromosome"/>
</dbReference>
<evidence type="ECO:0000313" key="3">
    <source>
        <dbReference type="Proteomes" id="UP000323824"/>
    </source>
</evidence>
<dbReference type="EMBL" id="CP035807">
    <property type="protein sequence ID" value="QEN05576.1"/>
    <property type="molecule type" value="Genomic_DNA"/>
</dbReference>
<protein>
    <submittedName>
        <fullName evidence="2">Cyclic nucleotide-binding domain-containing protein</fullName>
    </submittedName>
</protein>
<evidence type="ECO:0000313" key="2">
    <source>
        <dbReference type="EMBL" id="QEN05576.1"/>
    </source>
</evidence>
<organism evidence="2 3">
    <name type="scientific">Thiospirochaeta perfilievii</name>
    <dbReference type="NCBI Taxonomy" id="252967"/>
    <lineage>
        <taxon>Bacteria</taxon>
        <taxon>Pseudomonadati</taxon>
        <taxon>Spirochaetota</taxon>
        <taxon>Spirochaetia</taxon>
        <taxon>Spirochaetales</taxon>
        <taxon>Spirochaetaceae</taxon>
        <taxon>Thiospirochaeta</taxon>
    </lineage>
</organism>
<dbReference type="SUPFAM" id="SSF51206">
    <property type="entry name" value="cAMP-binding domain-like"/>
    <property type="match status" value="1"/>
</dbReference>
<keyword evidence="3" id="KW-1185">Reference proteome</keyword>
<evidence type="ECO:0000259" key="1">
    <source>
        <dbReference type="PROSITE" id="PS50042"/>
    </source>
</evidence>
<reference evidence="2 3" key="1">
    <citation type="submission" date="2019-02" db="EMBL/GenBank/DDBJ databases">
        <authorList>
            <person name="Fomenkov A."/>
            <person name="Dubinina G."/>
            <person name="Grabovich M."/>
            <person name="Vincze T."/>
            <person name="Roberts R.J."/>
        </authorList>
    </citation>
    <scope>NUCLEOTIDE SEQUENCE [LARGE SCALE GENOMIC DNA]</scope>
    <source>
        <strain evidence="2 3">P</strain>
    </source>
</reference>
<dbReference type="InterPro" id="IPR036890">
    <property type="entry name" value="HATPase_C_sf"/>
</dbReference>
<dbReference type="AlphaFoldDB" id="A0A5C1QGB0"/>
<feature type="domain" description="Cyclic nucleotide-binding" evidence="1">
    <location>
        <begin position="313"/>
        <end position="399"/>
    </location>
</feature>
<dbReference type="Gene3D" id="3.30.565.10">
    <property type="entry name" value="Histidine kinase-like ATPase, C-terminal domain"/>
    <property type="match status" value="1"/>
</dbReference>
<dbReference type="InterPro" id="IPR014710">
    <property type="entry name" value="RmlC-like_jellyroll"/>
</dbReference>
<dbReference type="KEGG" id="sper:EW093_12920"/>
<dbReference type="OrthoDB" id="5456285at2"/>
<dbReference type="PANTHER" id="PTHR11635">
    <property type="entry name" value="CAMP-DEPENDENT PROTEIN KINASE REGULATORY CHAIN"/>
    <property type="match status" value="1"/>
</dbReference>
<proteinExistence type="predicted"/>
<dbReference type="PROSITE" id="PS50042">
    <property type="entry name" value="CNMP_BINDING_3"/>
    <property type="match status" value="1"/>
</dbReference>
<dbReference type="CDD" id="cd00038">
    <property type="entry name" value="CAP_ED"/>
    <property type="match status" value="1"/>
</dbReference>
<dbReference type="Pfam" id="PF00027">
    <property type="entry name" value="cNMP_binding"/>
    <property type="match status" value="1"/>
</dbReference>
<reference evidence="2 3" key="2">
    <citation type="submission" date="2019-09" db="EMBL/GenBank/DDBJ databases">
        <title>Complete Genome Sequence and Methylome Analysis of free living Spirochaetas.</title>
        <authorList>
            <person name="Leshcheva N."/>
            <person name="Mikheeva N."/>
        </authorList>
    </citation>
    <scope>NUCLEOTIDE SEQUENCE [LARGE SCALE GENOMIC DNA]</scope>
    <source>
        <strain evidence="2 3">P</strain>
    </source>
</reference>
<dbReference type="SMART" id="SM00100">
    <property type="entry name" value="cNMP"/>
    <property type="match status" value="1"/>
</dbReference>
<dbReference type="GO" id="GO:0005952">
    <property type="term" value="C:cAMP-dependent protein kinase complex"/>
    <property type="evidence" value="ECO:0007669"/>
    <property type="project" value="InterPro"/>
</dbReference>
<dbReference type="RefSeq" id="WP_149568812.1">
    <property type="nucleotide sequence ID" value="NZ_CP035807.1"/>
</dbReference>
<name>A0A5C1QGB0_9SPIO</name>
<accession>A0A5C1QGB0</accession>
<dbReference type="InterPro" id="IPR018490">
    <property type="entry name" value="cNMP-bd_dom_sf"/>
</dbReference>
<sequence length="432" mass="49406">MGSIGFINSDKELKSRVEELFEVNEYYEIVSMDNRHDISDFLDYELSEILIINFSDVSRSLIDTVVKKLKEDSWLHSFGIIGVYDDDDEEEELLDRYSDLNIMVMMSQRRLKSHLIKSLDIISRERHIIFQKVLIDNLVENASGTFLIESDVFIASIYASIITTALSQRGVIAKDKKMFMQLVLSEMIVNAIEHGNCGITYEEKSEFLEKGLNIVDLIAKKCEDPAIARKRVYFEWAVNNQETVFVIRDEGSGFDVNKLKSKIEEEGALALHGRGIKMAVKLAKEIRYNKKGNRLKLVFENDETVHKETPGGFDTEEVLTLNKGDVVFREDELGDFLYYIIAGTYNVYVEEVLVGRITPSDVFMGEMSFLMQNHRSATVIANCPGKILKISRNSYINAIKKYPHYAILLSKLLAKKLVRANDFKVRGEISEV</sequence>
<dbReference type="SUPFAM" id="SSF55874">
    <property type="entry name" value="ATPase domain of HSP90 chaperone/DNA topoisomerase II/histidine kinase"/>
    <property type="match status" value="1"/>
</dbReference>
<dbReference type="GO" id="GO:0005829">
    <property type="term" value="C:cytosol"/>
    <property type="evidence" value="ECO:0007669"/>
    <property type="project" value="TreeGrafter"/>
</dbReference>
<gene>
    <name evidence="2" type="ORF">EW093_12920</name>
</gene>
<dbReference type="CDD" id="cd16936">
    <property type="entry name" value="HATPase_RsbW-like"/>
    <property type="match status" value="1"/>
</dbReference>
<dbReference type="GO" id="GO:0030552">
    <property type="term" value="F:cAMP binding"/>
    <property type="evidence" value="ECO:0007669"/>
    <property type="project" value="TreeGrafter"/>
</dbReference>
<dbReference type="InterPro" id="IPR000595">
    <property type="entry name" value="cNMP-bd_dom"/>
</dbReference>
<dbReference type="Gene3D" id="2.60.120.10">
    <property type="entry name" value="Jelly Rolls"/>
    <property type="match status" value="1"/>
</dbReference>
<dbReference type="PANTHER" id="PTHR11635:SF166">
    <property type="entry name" value="CYCLIC NUCLEOTIDE-BINDING DOMAIN-CONTAINING PROTEIN"/>
    <property type="match status" value="1"/>
</dbReference>
<dbReference type="InterPro" id="IPR003594">
    <property type="entry name" value="HATPase_dom"/>
</dbReference>
<dbReference type="Pfam" id="PF13581">
    <property type="entry name" value="HATPase_c_2"/>
    <property type="match status" value="1"/>
</dbReference>
<dbReference type="InterPro" id="IPR050503">
    <property type="entry name" value="cAMP-dep_PK_reg_su-like"/>
</dbReference>
<dbReference type="GO" id="GO:0004862">
    <property type="term" value="F:cAMP-dependent protein kinase inhibitor activity"/>
    <property type="evidence" value="ECO:0007669"/>
    <property type="project" value="TreeGrafter"/>
</dbReference>
<dbReference type="GO" id="GO:0034236">
    <property type="term" value="F:protein kinase A catalytic subunit binding"/>
    <property type="evidence" value="ECO:0007669"/>
    <property type="project" value="TreeGrafter"/>
</dbReference>